<dbReference type="Gene3D" id="2.40.50.140">
    <property type="entry name" value="Nucleic acid-binding proteins"/>
    <property type="match status" value="1"/>
</dbReference>
<keyword evidence="4" id="KW-0862">Zinc</keyword>
<dbReference type="GO" id="GO:0008270">
    <property type="term" value="F:zinc ion binding"/>
    <property type="evidence" value="ECO:0007669"/>
    <property type="project" value="UniProtKB-KW"/>
</dbReference>
<dbReference type="InterPro" id="IPR013955">
    <property type="entry name" value="Rep_factor-A_C"/>
</dbReference>
<name>A0A6B9V7Y8_ARAHY</name>
<dbReference type="Proteomes" id="UP000464620">
    <property type="component" value="Chromosome B09"/>
</dbReference>
<evidence type="ECO:0000259" key="6">
    <source>
        <dbReference type="Pfam" id="PF08646"/>
    </source>
</evidence>
<dbReference type="InterPro" id="IPR012340">
    <property type="entry name" value="NA-bd_OB-fold"/>
</dbReference>
<dbReference type="PANTHER" id="PTHR47165">
    <property type="entry name" value="OS03G0429900 PROTEIN"/>
    <property type="match status" value="1"/>
</dbReference>
<keyword evidence="5" id="KW-0238">DNA-binding</keyword>
<feature type="domain" description="Replication factor A C-terminal" evidence="6">
    <location>
        <begin position="6"/>
        <end position="137"/>
    </location>
</feature>
<evidence type="ECO:0000313" key="8">
    <source>
        <dbReference type="Proteomes" id="UP000464620"/>
    </source>
</evidence>
<dbReference type="AlphaFoldDB" id="A0A6B9V7Y8"/>
<dbReference type="GO" id="GO:0003677">
    <property type="term" value="F:DNA binding"/>
    <property type="evidence" value="ECO:0007669"/>
    <property type="project" value="UniProtKB-KW"/>
</dbReference>
<sequence>MVPVTYGTVVAIDYKSGWWYKSCKHCFHALKESENSFHCVTCDTFPNSHVPSFSINLRVADELDTASFILYDKEASKYLGVSASDMRMSHVNKGSLKDEYHYPQELNAFVDKNFIFKISVKMEDINAFQPCRIVVLKLCADNSIISKFLDKHKIYNACLRRFQENLVHENSELITILSDSTETPKQTGSPSIEIIGDDNTDSFSTPKRGLIEATSCTKSLIDVYPDTENQSSTKSRKITVEEVHNVAKLHEE</sequence>
<evidence type="ECO:0000256" key="5">
    <source>
        <dbReference type="ARBA" id="ARBA00023125"/>
    </source>
</evidence>
<comment type="similarity">
    <text evidence="1">Belongs to the replication factor A protein 1 family.</text>
</comment>
<dbReference type="CDD" id="cd04476">
    <property type="entry name" value="RPA1_DBD_C"/>
    <property type="match status" value="1"/>
</dbReference>
<evidence type="ECO:0000313" key="7">
    <source>
        <dbReference type="EMBL" id="QHN77135.1"/>
    </source>
</evidence>
<gene>
    <name evidence="7" type="ORF">DS421_19g650030</name>
</gene>
<dbReference type="InterPro" id="IPR047192">
    <property type="entry name" value="Euk_RPA1_DBD_C"/>
</dbReference>
<evidence type="ECO:0000256" key="4">
    <source>
        <dbReference type="ARBA" id="ARBA00022833"/>
    </source>
</evidence>
<dbReference type="SUPFAM" id="SSF50249">
    <property type="entry name" value="Nucleic acid-binding proteins"/>
    <property type="match status" value="1"/>
</dbReference>
<evidence type="ECO:0000256" key="3">
    <source>
        <dbReference type="ARBA" id="ARBA00022771"/>
    </source>
</evidence>
<dbReference type="PANTHER" id="PTHR47165:SF4">
    <property type="entry name" value="OS03G0429900 PROTEIN"/>
    <property type="match status" value="1"/>
</dbReference>
<accession>A0A6B9V7Y8</accession>
<evidence type="ECO:0000256" key="1">
    <source>
        <dbReference type="ARBA" id="ARBA00005690"/>
    </source>
</evidence>
<keyword evidence="3" id="KW-0863">Zinc-finger</keyword>
<dbReference type="Pfam" id="PF08646">
    <property type="entry name" value="Rep_fac-A_C"/>
    <property type="match status" value="1"/>
</dbReference>
<protein>
    <recommendedName>
        <fullName evidence="6">Replication factor A C-terminal domain-containing protein</fullName>
    </recommendedName>
</protein>
<reference evidence="7 8" key="1">
    <citation type="submission" date="2020-01" db="EMBL/GenBank/DDBJ databases">
        <title>Genome sequence of Arachis hypogaea, cultivar Shitouqi.</title>
        <authorList>
            <person name="Zhuang W."/>
            <person name="Chen H."/>
            <person name="Varshney R."/>
            <person name="Wang D."/>
            <person name="Ming R."/>
        </authorList>
    </citation>
    <scope>NUCLEOTIDE SEQUENCE [LARGE SCALE GENOMIC DNA]</scope>
    <source>
        <tissue evidence="7">Young leaf</tissue>
    </source>
</reference>
<organism evidence="7 8">
    <name type="scientific">Arachis hypogaea</name>
    <name type="common">Peanut</name>
    <dbReference type="NCBI Taxonomy" id="3818"/>
    <lineage>
        <taxon>Eukaryota</taxon>
        <taxon>Viridiplantae</taxon>
        <taxon>Streptophyta</taxon>
        <taxon>Embryophyta</taxon>
        <taxon>Tracheophyta</taxon>
        <taxon>Spermatophyta</taxon>
        <taxon>Magnoliopsida</taxon>
        <taxon>eudicotyledons</taxon>
        <taxon>Gunneridae</taxon>
        <taxon>Pentapetalae</taxon>
        <taxon>rosids</taxon>
        <taxon>fabids</taxon>
        <taxon>Fabales</taxon>
        <taxon>Fabaceae</taxon>
        <taxon>Papilionoideae</taxon>
        <taxon>50 kb inversion clade</taxon>
        <taxon>dalbergioids sensu lato</taxon>
        <taxon>Dalbergieae</taxon>
        <taxon>Pterocarpus clade</taxon>
        <taxon>Arachis</taxon>
    </lineage>
</organism>
<proteinExistence type="inferred from homology"/>
<evidence type="ECO:0000256" key="2">
    <source>
        <dbReference type="ARBA" id="ARBA00022723"/>
    </source>
</evidence>
<keyword evidence="2" id="KW-0479">Metal-binding</keyword>
<dbReference type="EMBL" id="CP031001">
    <property type="protein sequence ID" value="QHN77135.1"/>
    <property type="molecule type" value="Genomic_DNA"/>
</dbReference>